<accession>A0AAE3IN11</accession>
<feature type="compositionally biased region" description="Acidic residues" evidence="1">
    <location>
        <begin position="134"/>
        <end position="143"/>
    </location>
</feature>
<dbReference type="InterPro" id="IPR049280">
    <property type="entry name" value="DUF6852"/>
</dbReference>
<evidence type="ECO:0000259" key="2">
    <source>
        <dbReference type="Pfam" id="PF18347"/>
    </source>
</evidence>
<sequence>MEYSKLISVTGMGGLYELVGSKSDGAIVRSLEDKSTKFVSSRSHQFSHLESIEVYTVKENVNLVEVFKAMKNSAEPIPDHKDAKAVKSYFEKVFPELDFERVYGSDMKKMIRWYGFFELNNIDFEKTTAATNEDVSEEAETEQAAETRQAETAKEENVETEVNTAKKVADKKSAEADAKNAGEKKKSSAKKTGNIGD</sequence>
<evidence type="ECO:0000313" key="4">
    <source>
        <dbReference type="EMBL" id="MCU7695092.1"/>
    </source>
</evidence>
<dbReference type="Gene3D" id="2.30.30.730">
    <property type="match status" value="1"/>
</dbReference>
<feature type="compositionally biased region" description="Basic and acidic residues" evidence="1">
    <location>
        <begin position="148"/>
        <end position="157"/>
    </location>
</feature>
<dbReference type="Proteomes" id="UP001209317">
    <property type="component" value="Unassembled WGS sequence"/>
</dbReference>
<dbReference type="Gene3D" id="1.10.10.1650">
    <property type="match status" value="1"/>
</dbReference>
<comment type="caution">
    <text evidence="4">The sequence shown here is derived from an EMBL/GenBank/DDBJ whole genome shotgun (WGS) entry which is preliminary data.</text>
</comment>
<gene>
    <name evidence="4" type="ORF">OD355_11240</name>
</gene>
<dbReference type="Pfam" id="PF18347">
    <property type="entry name" value="DUF5606"/>
    <property type="match status" value="1"/>
</dbReference>
<dbReference type="AlphaFoldDB" id="A0AAE3IN11"/>
<dbReference type="Pfam" id="PF21186">
    <property type="entry name" value="DUF6852"/>
    <property type="match status" value="1"/>
</dbReference>
<evidence type="ECO:0000313" key="5">
    <source>
        <dbReference type="Proteomes" id="UP001209317"/>
    </source>
</evidence>
<evidence type="ECO:0000256" key="1">
    <source>
        <dbReference type="SAM" id="MobiDB-lite"/>
    </source>
</evidence>
<feature type="domain" description="DUF6852" evidence="3">
    <location>
        <begin position="52"/>
        <end position="115"/>
    </location>
</feature>
<dbReference type="InterPro" id="IPR049281">
    <property type="entry name" value="BVU_3817-like_C_sf"/>
</dbReference>
<keyword evidence="5" id="KW-1185">Reference proteome</keyword>
<feature type="domain" description="DUF5606" evidence="2">
    <location>
        <begin position="5"/>
        <end position="49"/>
    </location>
</feature>
<organism evidence="4 5">
    <name type="scientific">Haoranjiania flava</name>
    <dbReference type="NCBI Taxonomy" id="1856322"/>
    <lineage>
        <taxon>Bacteria</taxon>
        <taxon>Pseudomonadati</taxon>
        <taxon>Bacteroidota</taxon>
        <taxon>Chitinophagia</taxon>
        <taxon>Chitinophagales</taxon>
        <taxon>Chitinophagaceae</taxon>
        <taxon>Haoranjiania</taxon>
    </lineage>
</organism>
<dbReference type="RefSeq" id="WP_263038579.1">
    <property type="nucleotide sequence ID" value="NZ_JAOTPL010000018.1"/>
</dbReference>
<name>A0AAE3IN11_9BACT</name>
<dbReference type="InterPro" id="IPR049282">
    <property type="entry name" value="BVU_3817_N_sf"/>
</dbReference>
<feature type="region of interest" description="Disordered" evidence="1">
    <location>
        <begin position="130"/>
        <end position="197"/>
    </location>
</feature>
<protein>
    <submittedName>
        <fullName evidence="4">DUF5606 domain-containing protein</fullName>
    </submittedName>
</protein>
<dbReference type="InterPro" id="IPR041218">
    <property type="entry name" value="DUF5606"/>
</dbReference>
<reference evidence="4" key="1">
    <citation type="submission" date="2022-10" db="EMBL/GenBank/DDBJ databases">
        <authorList>
            <person name="Kim H.S."/>
            <person name="Kim J.-S."/>
            <person name="Suh M.K."/>
            <person name="Eom M.K."/>
            <person name="Lee J.-S."/>
        </authorList>
    </citation>
    <scope>NUCLEOTIDE SEQUENCE</scope>
    <source>
        <strain evidence="4">LIP-5</strain>
    </source>
</reference>
<feature type="compositionally biased region" description="Basic and acidic residues" evidence="1">
    <location>
        <begin position="167"/>
        <end position="186"/>
    </location>
</feature>
<evidence type="ECO:0000259" key="3">
    <source>
        <dbReference type="Pfam" id="PF21186"/>
    </source>
</evidence>
<dbReference type="EMBL" id="JAOTPL010000018">
    <property type="protein sequence ID" value="MCU7695092.1"/>
    <property type="molecule type" value="Genomic_DNA"/>
</dbReference>
<proteinExistence type="predicted"/>